<dbReference type="Gene3D" id="3.90.1590.10">
    <property type="entry name" value="glutathione-dependent formaldehyde- activating enzyme (gfa)"/>
    <property type="match status" value="1"/>
</dbReference>
<dbReference type="EMBL" id="SSHH01000001">
    <property type="protein sequence ID" value="TIX51087.1"/>
    <property type="molecule type" value="Genomic_DNA"/>
</dbReference>
<organism evidence="6 7">
    <name type="scientific">Alteraurantiacibacter aquimixticola</name>
    <dbReference type="NCBI Taxonomy" id="2489173"/>
    <lineage>
        <taxon>Bacteria</taxon>
        <taxon>Pseudomonadati</taxon>
        <taxon>Pseudomonadota</taxon>
        <taxon>Alphaproteobacteria</taxon>
        <taxon>Sphingomonadales</taxon>
        <taxon>Erythrobacteraceae</taxon>
        <taxon>Alteraurantiacibacter</taxon>
    </lineage>
</organism>
<evidence type="ECO:0000259" key="5">
    <source>
        <dbReference type="PROSITE" id="PS51891"/>
    </source>
</evidence>
<comment type="similarity">
    <text evidence="1">Belongs to the Gfa family.</text>
</comment>
<keyword evidence="4" id="KW-0456">Lyase</keyword>
<comment type="caution">
    <text evidence="6">The sequence shown here is derived from an EMBL/GenBank/DDBJ whole genome shotgun (WGS) entry which is preliminary data.</text>
</comment>
<keyword evidence="7" id="KW-1185">Reference proteome</keyword>
<evidence type="ECO:0000256" key="2">
    <source>
        <dbReference type="ARBA" id="ARBA00022723"/>
    </source>
</evidence>
<dbReference type="GO" id="GO:0046872">
    <property type="term" value="F:metal ion binding"/>
    <property type="evidence" value="ECO:0007669"/>
    <property type="project" value="UniProtKB-KW"/>
</dbReference>
<dbReference type="GO" id="GO:0016846">
    <property type="term" value="F:carbon-sulfur lyase activity"/>
    <property type="evidence" value="ECO:0007669"/>
    <property type="project" value="InterPro"/>
</dbReference>
<keyword evidence="2" id="KW-0479">Metal-binding</keyword>
<evidence type="ECO:0000313" key="7">
    <source>
        <dbReference type="Proteomes" id="UP000309389"/>
    </source>
</evidence>
<evidence type="ECO:0000256" key="3">
    <source>
        <dbReference type="ARBA" id="ARBA00022833"/>
    </source>
</evidence>
<dbReference type="OrthoDB" id="7186766at2"/>
<gene>
    <name evidence="6" type="ORF">E5222_00960</name>
</gene>
<keyword evidence="3" id="KW-0862">Zinc</keyword>
<name>A0A4V4U8R0_9SPHN</name>
<dbReference type="InterPro" id="IPR006913">
    <property type="entry name" value="CENP-V/GFA"/>
</dbReference>
<protein>
    <submittedName>
        <fullName evidence="6">GFA family protein</fullName>
    </submittedName>
</protein>
<accession>A0A4V4U8R0</accession>
<dbReference type="PANTHER" id="PTHR33337">
    <property type="entry name" value="GFA DOMAIN-CONTAINING PROTEIN"/>
    <property type="match status" value="1"/>
</dbReference>
<sequence length="133" mass="14299">MLIHGQCHCGAIAYEAEVSPGTVVLCHCSDCQTFAGGPYRAMIRPEAGTLEMTGTPKHYEKTADSGRVRVQGFCGDCGSHLYAMDPDGANLALRIGAIAERHELGAPVKQVWCSSAFDWAFDLPEEGRISTQP</sequence>
<dbReference type="RefSeq" id="WP_136691670.1">
    <property type="nucleotide sequence ID" value="NZ_SSHH01000001.1"/>
</dbReference>
<dbReference type="Pfam" id="PF04828">
    <property type="entry name" value="GFA"/>
    <property type="match status" value="1"/>
</dbReference>
<evidence type="ECO:0000256" key="4">
    <source>
        <dbReference type="ARBA" id="ARBA00023239"/>
    </source>
</evidence>
<feature type="domain" description="CENP-V/GFA" evidence="5">
    <location>
        <begin position="3"/>
        <end position="118"/>
    </location>
</feature>
<dbReference type="AlphaFoldDB" id="A0A4V4U8R0"/>
<proteinExistence type="inferred from homology"/>
<reference evidence="6 7" key="1">
    <citation type="submission" date="2019-04" db="EMBL/GenBank/DDBJ databases">
        <title>Altererythrobacter aquimixticola sp. nov., isolated from sediment of junction between the ocean and a freshwater spring.</title>
        <authorList>
            <person name="Yoon J.-H."/>
        </authorList>
    </citation>
    <scope>NUCLEOTIDE SEQUENCE [LARGE SCALE GENOMIC DNA]</scope>
    <source>
        <strain evidence="6 7">SSKS-13</strain>
    </source>
</reference>
<dbReference type="PANTHER" id="PTHR33337:SF40">
    <property type="entry name" value="CENP-V_GFA DOMAIN-CONTAINING PROTEIN-RELATED"/>
    <property type="match status" value="1"/>
</dbReference>
<evidence type="ECO:0000256" key="1">
    <source>
        <dbReference type="ARBA" id="ARBA00005495"/>
    </source>
</evidence>
<dbReference type="Proteomes" id="UP000309389">
    <property type="component" value="Unassembled WGS sequence"/>
</dbReference>
<dbReference type="PROSITE" id="PS51891">
    <property type="entry name" value="CENP_V_GFA"/>
    <property type="match status" value="1"/>
</dbReference>
<evidence type="ECO:0000313" key="6">
    <source>
        <dbReference type="EMBL" id="TIX51087.1"/>
    </source>
</evidence>
<dbReference type="SUPFAM" id="SSF51316">
    <property type="entry name" value="Mss4-like"/>
    <property type="match status" value="1"/>
</dbReference>
<dbReference type="InterPro" id="IPR011057">
    <property type="entry name" value="Mss4-like_sf"/>
</dbReference>